<dbReference type="InterPro" id="IPR019826">
    <property type="entry name" value="Carboxylesterase_B_AS"/>
</dbReference>
<name>A0ABR1W660_9PEZI</name>
<evidence type="ECO:0000256" key="2">
    <source>
        <dbReference type="ARBA" id="ARBA00022801"/>
    </source>
</evidence>
<dbReference type="Gene3D" id="3.40.50.1820">
    <property type="entry name" value="alpha/beta hydrolase"/>
    <property type="match status" value="2"/>
</dbReference>
<dbReference type="Proteomes" id="UP001480595">
    <property type="component" value="Unassembled WGS sequence"/>
</dbReference>
<dbReference type="EMBL" id="JAQQWL010000003">
    <property type="protein sequence ID" value="KAK8078988.1"/>
    <property type="molecule type" value="Genomic_DNA"/>
</dbReference>
<evidence type="ECO:0000256" key="1">
    <source>
        <dbReference type="ARBA" id="ARBA00005964"/>
    </source>
</evidence>
<comment type="caution">
    <text evidence="6">The sequence shown here is derived from an EMBL/GenBank/DDBJ whole genome shotgun (WGS) entry which is preliminary data.</text>
</comment>
<dbReference type="InterPro" id="IPR029058">
    <property type="entry name" value="AB_hydrolase_fold"/>
</dbReference>
<comment type="similarity">
    <text evidence="1 3">Belongs to the type-B carboxylesterase/lipase family.</text>
</comment>
<dbReference type="InterPro" id="IPR050309">
    <property type="entry name" value="Type-B_Carboxylest/Lipase"/>
</dbReference>
<dbReference type="InterPro" id="IPR002018">
    <property type="entry name" value="CarbesteraseB"/>
</dbReference>
<organism evidence="6 7">
    <name type="scientific">Apiospora phragmitis</name>
    <dbReference type="NCBI Taxonomy" id="2905665"/>
    <lineage>
        <taxon>Eukaryota</taxon>
        <taxon>Fungi</taxon>
        <taxon>Dikarya</taxon>
        <taxon>Ascomycota</taxon>
        <taxon>Pezizomycotina</taxon>
        <taxon>Sordariomycetes</taxon>
        <taxon>Xylariomycetidae</taxon>
        <taxon>Amphisphaeriales</taxon>
        <taxon>Apiosporaceae</taxon>
        <taxon>Apiospora</taxon>
    </lineage>
</organism>
<evidence type="ECO:0000313" key="6">
    <source>
        <dbReference type="EMBL" id="KAK8078988.1"/>
    </source>
</evidence>
<reference evidence="6 7" key="1">
    <citation type="submission" date="2023-01" db="EMBL/GenBank/DDBJ databases">
        <title>Analysis of 21 Apiospora genomes using comparative genomics revels a genus with tremendous synthesis potential of carbohydrate active enzymes and secondary metabolites.</title>
        <authorList>
            <person name="Sorensen T."/>
        </authorList>
    </citation>
    <scope>NUCLEOTIDE SEQUENCE [LARGE SCALE GENOMIC DNA]</scope>
    <source>
        <strain evidence="6 7">CBS 135458</strain>
    </source>
</reference>
<evidence type="ECO:0000313" key="7">
    <source>
        <dbReference type="Proteomes" id="UP001480595"/>
    </source>
</evidence>
<keyword evidence="7" id="KW-1185">Reference proteome</keyword>
<keyword evidence="2 3" id="KW-0378">Hydrolase</keyword>
<feature type="domain" description="Carboxylesterase type B" evidence="5">
    <location>
        <begin position="23"/>
        <end position="66"/>
    </location>
</feature>
<evidence type="ECO:0000256" key="3">
    <source>
        <dbReference type="RuleBase" id="RU361235"/>
    </source>
</evidence>
<dbReference type="Pfam" id="PF00135">
    <property type="entry name" value="COesterase"/>
    <property type="match status" value="2"/>
</dbReference>
<protein>
    <recommendedName>
        <fullName evidence="3">Carboxylic ester hydrolase</fullName>
        <ecNumber evidence="3">3.1.1.-</ecNumber>
    </recommendedName>
</protein>
<dbReference type="EC" id="3.1.1.-" evidence="3"/>
<sequence length="513" mass="55272">MPIILVISLLAPALALSTRGETSPRINTTSGLIGGHRAPNRTSVAEFLGIKYGQAPTGGLRFAPPKRFIAPGTFYEASEWPGHLGQEAGAGLVSWGTYGAKRLPLAGPLLMTVSTGFTIPGPHSPFFSGQYLADAEDVVVVTVNYRLGIFGFSGAPVLAQNAALLDQRSAVEWVRDNIESFGGDPSRIVIFGQSAGGASVDYYSFTWTQDPIDYAESLWYNVSQTLGCGGSPNDDPDPEEAARILSCVRTANVATILAAAAKVPALPTLALPQATFHPTVDNVTVFADYEARAAAGRFARIPMLTGNNDFEAGWYKLSAYAAQINLTEAQWDLYDERAFTCPSAYTAKYRVLYGVPTWRYRYFGDWGNLLLYNDTAGLGPRGSGAYHGSEIEMVFGTARDVSGLNNTCQESATSRHIMGAWAAFARDPERGLSTYGWPLYDPVGKLFIPSTISPRTLLRGSLLLTSAWFCVYVGDSLVRLGYQNSPEPSFVAPSTYDSHCPTMNDPVPGRGAF</sequence>
<dbReference type="RefSeq" id="XP_066720059.1">
    <property type="nucleotide sequence ID" value="XM_066854204.1"/>
</dbReference>
<feature type="chain" id="PRO_5046854026" description="Carboxylic ester hydrolase" evidence="4">
    <location>
        <begin position="16"/>
        <end position="513"/>
    </location>
</feature>
<evidence type="ECO:0000259" key="5">
    <source>
        <dbReference type="Pfam" id="PF00135"/>
    </source>
</evidence>
<feature type="signal peptide" evidence="4">
    <location>
        <begin position="1"/>
        <end position="15"/>
    </location>
</feature>
<proteinExistence type="inferred from homology"/>
<gene>
    <name evidence="6" type="ORF">PG994_002795</name>
</gene>
<keyword evidence="4" id="KW-0732">Signal</keyword>
<evidence type="ECO:0000256" key="4">
    <source>
        <dbReference type="SAM" id="SignalP"/>
    </source>
</evidence>
<dbReference type="SUPFAM" id="SSF53474">
    <property type="entry name" value="alpha/beta-Hydrolases"/>
    <property type="match status" value="1"/>
</dbReference>
<dbReference type="PANTHER" id="PTHR11559">
    <property type="entry name" value="CARBOXYLESTERASE"/>
    <property type="match status" value="1"/>
</dbReference>
<dbReference type="GeneID" id="92087267"/>
<feature type="domain" description="Carboxylesterase type B" evidence="5">
    <location>
        <begin position="108"/>
        <end position="205"/>
    </location>
</feature>
<accession>A0ABR1W660</accession>
<dbReference type="PROSITE" id="PS00122">
    <property type="entry name" value="CARBOXYLESTERASE_B_1"/>
    <property type="match status" value="1"/>
</dbReference>